<dbReference type="EMBL" id="CDMY01000735">
    <property type="protein sequence ID" value="CEM31674.1"/>
    <property type="molecule type" value="Genomic_DNA"/>
</dbReference>
<feature type="region of interest" description="Disordered" evidence="1">
    <location>
        <begin position="585"/>
        <end position="625"/>
    </location>
</feature>
<gene>
    <name evidence="2" type="ORF">Vbra_6333</name>
</gene>
<dbReference type="Proteomes" id="UP000041254">
    <property type="component" value="Unassembled WGS sequence"/>
</dbReference>
<sequence>MDDDVSLRCHDRIHPPSVGGREKEIVETGENWRRRGRCRTRECGRAQEHRSTPREPTGEIEGTVKDADDPASFLLLAKMSIIYGLDGMDEAAVKLAQKYAEKMHRSLQPDPPSMYIMLAGLHCLEQYNFAVGLSYAQKGWLAAVGRVLLKVRSHVIRAQSLGTVGSERQSDLEAEGVWRIMEEDMDEGLDFTEGLIAALPALMADFWSFLGAGDRPAETESPEVKALLRLLRTYVELYIINNVDERDEAVTILQRSHLKQETAGLVVYCVKALRGGRRAAELEARKAWLTRYKSENASTWQQDVLALLGGQLTEDDTHFAWIQTLYHEKAFRPGAAQPPLHRHRRCQAYLLLKILNHHKEIKCEWVVPLTLKGLLCLPGHTRERARFLLDKLQRGVNEIKADDVREDLREWLKQEWRSIGKGPMALPTPDASRYLRLSAGAVIDLAIGPLDFLRYPGAPIYLYYALALPPPRRQAEPHPQRPASQLQQRRSSPSIGSGGSSRRSQQGEEGPVHAEEGPVAFPQKNGGSGRPPRSLRANRLASEQGDILFEERSSGGAAAGALAGDREVLSGLSTAERLAVPARIHQDKAQRSLKRIASHDISSESALNQRSSAADAAPINNPKKRTTGLTRWLARVQDAAAPQQQQKPMHLLDSHRPPRSAVSSPGRPLPPRTTPRGRPGAHAIAAYILYPSVRAPPCLSRHNVLINHRWRTPDV</sequence>
<name>A0A0G4GN97_VITBC</name>
<evidence type="ECO:0000256" key="1">
    <source>
        <dbReference type="SAM" id="MobiDB-lite"/>
    </source>
</evidence>
<evidence type="ECO:0000313" key="2">
    <source>
        <dbReference type="EMBL" id="CEM31674.1"/>
    </source>
</evidence>
<keyword evidence="3" id="KW-1185">Reference proteome</keyword>
<dbReference type="InParanoid" id="A0A0G4GN97"/>
<feature type="region of interest" description="Disordered" evidence="1">
    <location>
        <begin position="43"/>
        <end position="65"/>
    </location>
</feature>
<feature type="region of interest" description="Disordered" evidence="1">
    <location>
        <begin position="638"/>
        <end position="680"/>
    </location>
</feature>
<dbReference type="AlphaFoldDB" id="A0A0G4GN97"/>
<accession>A0A0G4GN97</accession>
<organism evidence="2 3">
    <name type="scientific">Vitrella brassicaformis (strain CCMP3155)</name>
    <dbReference type="NCBI Taxonomy" id="1169540"/>
    <lineage>
        <taxon>Eukaryota</taxon>
        <taxon>Sar</taxon>
        <taxon>Alveolata</taxon>
        <taxon>Colpodellida</taxon>
        <taxon>Vitrellaceae</taxon>
        <taxon>Vitrella</taxon>
    </lineage>
</organism>
<proteinExistence type="predicted"/>
<reference evidence="2 3" key="1">
    <citation type="submission" date="2014-11" db="EMBL/GenBank/DDBJ databases">
        <authorList>
            <person name="Zhu J."/>
            <person name="Qi W."/>
            <person name="Song R."/>
        </authorList>
    </citation>
    <scope>NUCLEOTIDE SEQUENCE [LARGE SCALE GENOMIC DNA]</scope>
</reference>
<dbReference type="VEuPathDB" id="CryptoDB:Vbra_6333"/>
<feature type="region of interest" description="Disordered" evidence="1">
    <location>
        <begin position="472"/>
        <end position="535"/>
    </location>
</feature>
<feature type="compositionally biased region" description="Low complexity" evidence="1">
    <location>
        <begin position="487"/>
        <end position="504"/>
    </location>
</feature>
<protein>
    <submittedName>
        <fullName evidence="2">Uncharacterized protein</fullName>
    </submittedName>
</protein>
<evidence type="ECO:0000313" key="3">
    <source>
        <dbReference type="Proteomes" id="UP000041254"/>
    </source>
</evidence>
<feature type="compositionally biased region" description="Polar residues" evidence="1">
    <location>
        <begin position="603"/>
        <end position="612"/>
    </location>
</feature>